<accession>A0A3S4SZP6</accession>
<comment type="catalytic activity">
    <reaction evidence="4">
        <text>a fatty acyl-CoA + H2O = a fatty acid + CoA + H(+)</text>
        <dbReference type="Rhea" id="RHEA:16781"/>
        <dbReference type="ChEBI" id="CHEBI:15377"/>
        <dbReference type="ChEBI" id="CHEBI:15378"/>
        <dbReference type="ChEBI" id="CHEBI:28868"/>
        <dbReference type="ChEBI" id="CHEBI:57287"/>
        <dbReference type="ChEBI" id="CHEBI:77636"/>
    </reaction>
</comment>
<dbReference type="EMBL" id="LR134355">
    <property type="protein sequence ID" value="VEG47374.1"/>
    <property type="molecule type" value="Genomic_DNA"/>
</dbReference>
<evidence type="ECO:0000256" key="4">
    <source>
        <dbReference type="ARBA" id="ARBA00024293"/>
    </source>
</evidence>
<name>A0A3S4SZP6_MYCCI</name>
<dbReference type="GO" id="GO:0008610">
    <property type="term" value="P:lipid biosynthetic process"/>
    <property type="evidence" value="ECO:0007669"/>
    <property type="project" value="TreeGrafter"/>
</dbReference>
<keyword evidence="3" id="KW-0843">Virulence</keyword>
<evidence type="ECO:0000313" key="7">
    <source>
        <dbReference type="Proteomes" id="UP000282551"/>
    </source>
</evidence>
<dbReference type="InterPro" id="IPR012223">
    <property type="entry name" value="TEII"/>
</dbReference>
<dbReference type="Gene3D" id="3.40.50.1820">
    <property type="entry name" value="alpha/beta hydrolase"/>
    <property type="match status" value="1"/>
</dbReference>
<dbReference type="Pfam" id="PF00975">
    <property type="entry name" value="Thioesterase"/>
    <property type="match status" value="1"/>
</dbReference>
<evidence type="ECO:0000256" key="3">
    <source>
        <dbReference type="ARBA" id="ARBA00023026"/>
    </source>
</evidence>
<dbReference type="GO" id="GO:0047617">
    <property type="term" value="F:fatty acyl-CoA hydrolase activity"/>
    <property type="evidence" value="ECO:0007669"/>
    <property type="project" value="RHEA"/>
</dbReference>
<organism evidence="6 7">
    <name type="scientific">Mycolicibacterium chitae</name>
    <name type="common">Mycobacterium chitae</name>
    <dbReference type="NCBI Taxonomy" id="1792"/>
    <lineage>
        <taxon>Bacteria</taxon>
        <taxon>Bacillati</taxon>
        <taxon>Actinomycetota</taxon>
        <taxon>Actinomycetes</taxon>
        <taxon>Mycobacteriales</taxon>
        <taxon>Mycobacteriaceae</taxon>
        <taxon>Mycolicibacterium</taxon>
    </lineage>
</organism>
<dbReference type="InterPro" id="IPR001031">
    <property type="entry name" value="Thioesterase"/>
</dbReference>
<dbReference type="PANTHER" id="PTHR11487">
    <property type="entry name" value="THIOESTERASE"/>
    <property type="match status" value="1"/>
</dbReference>
<comment type="similarity">
    <text evidence="1">Belongs to the thioesterase family.</text>
</comment>
<dbReference type="RefSeq" id="WP_126333307.1">
    <property type="nucleotide sequence ID" value="NZ_AP022604.1"/>
</dbReference>
<dbReference type="SUPFAM" id="SSF53474">
    <property type="entry name" value="alpha/beta-Hydrolases"/>
    <property type="match status" value="1"/>
</dbReference>
<dbReference type="InterPro" id="IPR029058">
    <property type="entry name" value="AB_hydrolase_fold"/>
</dbReference>
<dbReference type="Proteomes" id="UP000282551">
    <property type="component" value="Chromosome"/>
</dbReference>
<keyword evidence="7" id="KW-1185">Reference proteome</keyword>
<evidence type="ECO:0000259" key="5">
    <source>
        <dbReference type="Pfam" id="PF00975"/>
    </source>
</evidence>
<dbReference type="AlphaFoldDB" id="A0A3S4SZP6"/>
<dbReference type="GO" id="GO:0016874">
    <property type="term" value="F:ligase activity"/>
    <property type="evidence" value="ECO:0007669"/>
    <property type="project" value="UniProtKB-KW"/>
</dbReference>
<proteinExistence type="inferred from homology"/>
<protein>
    <recommendedName>
        <fullName evidence="2">Thioesterase TesA</fullName>
    </recommendedName>
</protein>
<sequence length="247" mass="26779">MSTPSDVEFQPWVKRFEAAGAAGSTVIFPHAGGAAAAYRTLAKALADKGVNAFIVQYPQRADRLAHPAVDGVDELARQLFEAGEWGRVGALSLFGHCMGAVVAFEFARLAEEHHIAVDRLWASAGQAPSTVPEVLPLPSTDTDVMADMVDLGGTDPRLLEDEDFAELLMMAVKSDYRALSGYSCAPDARISADIHAIGGTRDHRIRPHWLQNWASHTTGGFTLSHFEGGHFYLNDHLDAVTELVSRR</sequence>
<evidence type="ECO:0000313" key="6">
    <source>
        <dbReference type="EMBL" id="VEG47374.1"/>
    </source>
</evidence>
<reference evidence="6 7" key="1">
    <citation type="submission" date="2018-12" db="EMBL/GenBank/DDBJ databases">
        <authorList>
            <consortium name="Pathogen Informatics"/>
        </authorList>
    </citation>
    <scope>NUCLEOTIDE SEQUENCE [LARGE SCALE GENOMIC DNA]</scope>
    <source>
        <strain evidence="6 7">NCTC10485</strain>
    </source>
</reference>
<dbReference type="OrthoDB" id="8480037at2"/>
<gene>
    <name evidence="6" type="primary">mbtB_2</name>
    <name evidence="6" type="ORF">NCTC10485_01652</name>
</gene>
<dbReference type="PANTHER" id="PTHR11487:SF0">
    <property type="entry name" value="S-ACYL FATTY ACID SYNTHASE THIOESTERASE, MEDIUM CHAIN"/>
    <property type="match status" value="1"/>
</dbReference>
<evidence type="ECO:0000256" key="1">
    <source>
        <dbReference type="ARBA" id="ARBA00007169"/>
    </source>
</evidence>
<feature type="domain" description="Thioesterase" evidence="5">
    <location>
        <begin position="26"/>
        <end position="245"/>
    </location>
</feature>
<keyword evidence="6" id="KW-0436">Ligase</keyword>
<evidence type="ECO:0000256" key="2">
    <source>
        <dbReference type="ARBA" id="ARBA00015007"/>
    </source>
</evidence>